<sequence length="109" mass="12581">MGLFNKKEKSLKQEFTKKNVRLNKEAVKEIEELYDDLKSGYEGIEAVVAEFKKLSDELAQRLQDGDREKMEDVSGKVVKIDKLVRDAVRDVRDVLRNQKKRVKEAAGDI</sequence>
<protein>
    <submittedName>
        <fullName evidence="1">Uncharacterized protein</fullName>
    </submittedName>
</protein>
<dbReference type="RefSeq" id="WP_341696858.1">
    <property type="nucleotide sequence ID" value="NZ_JBBYHR010000004.1"/>
</dbReference>
<accession>A0ABU9HX79</accession>
<comment type="caution">
    <text evidence="1">The sequence shown here is derived from an EMBL/GenBank/DDBJ whole genome shotgun (WGS) entry which is preliminary data.</text>
</comment>
<gene>
    <name evidence="1" type="ORF">AAEO56_09740</name>
</gene>
<dbReference type="EMBL" id="JBBYHR010000004">
    <property type="protein sequence ID" value="MEL1244542.1"/>
    <property type="molecule type" value="Genomic_DNA"/>
</dbReference>
<evidence type="ECO:0000313" key="2">
    <source>
        <dbReference type="Proteomes" id="UP001464555"/>
    </source>
</evidence>
<evidence type="ECO:0000313" key="1">
    <source>
        <dbReference type="EMBL" id="MEL1244542.1"/>
    </source>
</evidence>
<organism evidence="1 2">
    <name type="scientific">Flavobacterium arundinis</name>
    <dbReference type="NCBI Taxonomy" id="3139143"/>
    <lineage>
        <taxon>Bacteria</taxon>
        <taxon>Pseudomonadati</taxon>
        <taxon>Bacteroidota</taxon>
        <taxon>Flavobacteriia</taxon>
        <taxon>Flavobacteriales</taxon>
        <taxon>Flavobacteriaceae</taxon>
        <taxon>Flavobacterium</taxon>
    </lineage>
</organism>
<reference evidence="1 2" key="1">
    <citation type="submission" date="2024-04" db="EMBL/GenBank/DDBJ databases">
        <title>Flavobacterium sp. DGU11 16S ribosomal RNA gene Genome sequencing and assembly.</title>
        <authorList>
            <person name="Park S."/>
        </authorList>
    </citation>
    <scope>NUCLEOTIDE SEQUENCE [LARGE SCALE GENOMIC DNA]</scope>
    <source>
        <strain evidence="1 2">DGU11</strain>
    </source>
</reference>
<name>A0ABU9HX79_9FLAO</name>
<keyword evidence="2" id="KW-1185">Reference proteome</keyword>
<proteinExistence type="predicted"/>
<dbReference type="Proteomes" id="UP001464555">
    <property type="component" value="Unassembled WGS sequence"/>
</dbReference>